<dbReference type="PROSITE" id="PS51733">
    <property type="entry name" value="BPL_LPL_CATALYTIC"/>
    <property type="match status" value="1"/>
</dbReference>
<reference evidence="2" key="1">
    <citation type="submission" date="2020-07" db="EMBL/GenBank/DDBJ databases">
        <title>Huge and variable diversity of episymbiotic CPR bacteria and DPANN archaea in groundwater ecosystems.</title>
        <authorList>
            <person name="He C.Y."/>
            <person name="Keren R."/>
            <person name="Whittaker M."/>
            <person name="Farag I.F."/>
            <person name="Doudna J."/>
            <person name="Cate J.H.D."/>
            <person name="Banfield J.F."/>
        </authorList>
    </citation>
    <scope>NUCLEOTIDE SEQUENCE</scope>
    <source>
        <strain evidence="2">NC_groundwater_717_Ag_S-0.2um_59_8</strain>
    </source>
</reference>
<accession>A0A932M1C4</accession>
<dbReference type="EMBL" id="JACPSX010000113">
    <property type="protein sequence ID" value="MBI3014696.1"/>
    <property type="molecule type" value="Genomic_DNA"/>
</dbReference>
<dbReference type="AlphaFoldDB" id="A0A932M1C4"/>
<keyword evidence="2" id="KW-0436">Ligase</keyword>
<organism evidence="2 3">
    <name type="scientific">Tectimicrobiota bacterium</name>
    <dbReference type="NCBI Taxonomy" id="2528274"/>
    <lineage>
        <taxon>Bacteria</taxon>
        <taxon>Pseudomonadati</taxon>
        <taxon>Nitrospinota/Tectimicrobiota group</taxon>
        <taxon>Candidatus Tectimicrobiota</taxon>
    </lineage>
</organism>
<dbReference type="PANTHER" id="PTHR43679:SF2">
    <property type="entry name" value="OCTANOYL-[GCVH]:PROTEIN N-OCTANOYLTRANSFERASE"/>
    <property type="match status" value="1"/>
</dbReference>
<feature type="domain" description="BPL/LPL catalytic" evidence="1">
    <location>
        <begin position="33"/>
        <end position="244"/>
    </location>
</feature>
<dbReference type="SUPFAM" id="SSF55681">
    <property type="entry name" value="Class II aaRS and biotin synthetases"/>
    <property type="match status" value="1"/>
</dbReference>
<dbReference type="InterPro" id="IPR004143">
    <property type="entry name" value="BPL_LPL_catalytic"/>
</dbReference>
<proteinExistence type="predicted"/>
<name>A0A932M1C4_UNCTE</name>
<evidence type="ECO:0000259" key="1">
    <source>
        <dbReference type="PROSITE" id="PS51733"/>
    </source>
</evidence>
<dbReference type="Pfam" id="PF21948">
    <property type="entry name" value="LplA-B_cat"/>
    <property type="match status" value="1"/>
</dbReference>
<sequence length="296" mass="33076">MNPTTWRLLLTDLQEPALNMAIDEALLMACEREGSAPVLRLYTWNPPALTLGRFQKVREEIDLEACRRRGISIVRRPTGGKAILHDRDLTYSVIGPTSMVPWGGDILETYRTLSGALVTGLRLLGITAELLPLRKRAPRRSPFRGACALFPASYEVAVGGKKLVGSAQKRLRRSFLQHGSIPLFSDVEANREIFRSPQENGAQGQDLWREKATTISEQVPIPPSYAQIAEAIVRGFREFLGVDLPPAELSSEELSQAQELVRLKYARPEWNLQGLESIQRSALSHQLNTGRIERKS</sequence>
<dbReference type="InterPro" id="IPR050664">
    <property type="entry name" value="Octanoyltrans_LipM/LipL"/>
</dbReference>
<evidence type="ECO:0000313" key="3">
    <source>
        <dbReference type="Proteomes" id="UP000741360"/>
    </source>
</evidence>
<dbReference type="GO" id="GO:0016874">
    <property type="term" value="F:ligase activity"/>
    <property type="evidence" value="ECO:0007669"/>
    <property type="project" value="UniProtKB-KW"/>
</dbReference>
<comment type="caution">
    <text evidence="2">The sequence shown here is derived from an EMBL/GenBank/DDBJ whole genome shotgun (WGS) entry which is preliminary data.</text>
</comment>
<dbReference type="Gene3D" id="3.30.930.10">
    <property type="entry name" value="Bira Bifunctional Protein, Domain 2"/>
    <property type="match status" value="1"/>
</dbReference>
<dbReference type="PANTHER" id="PTHR43679">
    <property type="entry name" value="OCTANOYLTRANSFERASE LIPM-RELATED"/>
    <property type="match status" value="1"/>
</dbReference>
<evidence type="ECO:0000313" key="2">
    <source>
        <dbReference type="EMBL" id="MBI3014696.1"/>
    </source>
</evidence>
<protein>
    <submittedName>
        <fullName evidence="2">Lipoate--protein ligase family protein</fullName>
    </submittedName>
</protein>
<dbReference type="CDD" id="cd16443">
    <property type="entry name" value="LplA"/>
    <property type="match status" value="1"/>
</dbReference>
<gene>
    <name evidence="2" type="ORF">HYY65_06495</name>
</gene>
<dbReference type="InterPro" id="IPR045864">
    <property type="entry name" value="aa-tRNA-synth_II/BPL/LPL"/>
</dbReference>
<dbReference type="Proteomes" id="UP000741360">
    <property type="component" value="Unassembled WGS sequence"/>
</dbReference>